<reference evidence="2" key="1">
    <citation type="submission" date="2023-03" db="EMBL/GenBank/DDBJ databases">
        <title>Massive genome expansion in bonnet fungi (Mycena s.s.) driven by repeated elements and novel gene families across ecological guilds.</title>
        <authorList>
            <consortium name="Lawrence Berkeley National Laboratory"/>
            <person name="Harder C.B."/>
            <person name="Miyauchi S."/>
            <person name="Viragh M."/>
            <person name="Kuo A."/>
            <person name="Thoen E."/>
            <person name="Andreopoulos B."/>
            <person name="Lu D."/>
            <person name="Skrede I."/>
            <person name="Drula E."/>
            <person name="Henrissat B."/>
            <person name="Morin E."/>
            <person name="Kohler A."/>
            <person name="Barry K."/>
            <person name="LaButti K."/>
            <person name="Morin E."/>
            <person name="Salamov A."/>
            <person name="Lipzen A."/>
            <person name="Mereny Z."/>
            <person name="Hegedus B."/>
            <person name="Baldrian P."/>
            <person name="Stursova M."/>
            <person name="Weitz H."/>
            <person name="Taylor A."/>
            <person name="Grigoriev I.V."/>
            <person name="Nagy L.G."/>
            <person name="Martin F."/>
            <person name="Kauserud H."/>
        </authorList>
    </citation>
    <scope>NUCLEOTIDE SEQUENCE</scope>
    <source>
        <strain evidence="2">9144</strain>
    </source>
</reference>
<dbReference type="EMBL" id="JARJCW010000110">
    <property type="protein sequence ID" value="KAJ7193271.1"/>
    <property type="molecule type" value="Genomic_DNA"/>
</dbReference>
<feature type="transmembrane region" description="Helical" evidence="1">
    <location>
        <begin position="207"/>
        <end position="237"/>
    </location>
</feature>
<evidence type="ECO:0000313" key="3">
    <source>
        <dbReference type="Proteomes" id="UP001219525"/>
    </source>
</evidence>
<keyword evidence="1" id="KW-1133">Transmembrane helix</keyword>
<dbReference type="Proteomes" id="UP001219525">
    <property type="component" value="Unassembled WGS sequence"/>
</dbReference>
<proteinExistence type="predicted"/>
<keyword evidence="3" id="KW-1185">Reference proteome</keyword>
<dbReference type="AlphaFoldDB" id="A0AAD6Y2A8"/>
<organism evidence="2 3">
    <name type="scientific">Mycena pura</name>
    <dbReference type="NCBI Taxonomy" id="153505"/>
    <lineage>
        <taxon>Eukaryota</taxon>
        <taxon>Fungi</taxon>
        <taxon>Dikarya</taxon>
        <taxon>Basidiomycota</taxon>
        <taxon>Agaricomycotina</taxon>
        <taxon>Agaricomycetes</taxon>
        <taxon>Agaricomycetidae</taxon>
        <taxon>Agaricales</taxon>
        <taxon>Marasmiineae</taxon>
        <taxon>Mycenaceae</taxon>
        <taxon>Mycena</taxon>
    </lineage>
</organism>
<sequence length="259" mass="28479">MPKGRAIRICNCALRPTSHKVQDENAHRLELEAFLRTQNAILTEAVARLAVSDPSAALPNPSQPLPPAHIILSETEKSMRAVLSEAASSDVKQPSREAQNTRILESLSFKIQAAMTSLRSANRASVDMNALWETVDRAKRELEIVASSLRPLKETPESAKVEDEMRKLECELNDFTVAIPKDKRPLYYDSAYALENPIKHLDPMAQIMVLLGLVCNVILGLAIGHTNFIFGTVTLLIKLAMSVHTKPDSEGGDSEGPTF</sequence>
<accession>A0AAD6Y2A8</accession>
<evidence type="ECO:0000313" key="2">
    <source>
        <dbReference type="EMBL" id="KAJ7193271.1"/>
    </source>
</evidence>
<name>A0AAD6Y2A8_9AGAR</name>
<evidence type="ECO:0000256" key="1">
    <source>
        <dbReference type="SAM" id="Phobius"/>
    </source>
</evidence>
<protein>
    <submittedName>
        <fullName evidence="2">Uncharacterized protein</fullName>
    </submittedName>
</protein>
<gene>
    <name evidence="2" type="ORF">GGX14DRAFT_405707</name>
</gene>
<keyword evidence="1" id="KW-0812">Transmembrane</keyword>
<keyword evidence="1" id="KW-0472">Membrane</keyword>
<comment type="caution">
    <text evidence="2">The sequence shown here is derived from an EMBL/GenBank/DDBJ whole genome shotgun (WGS) entry which is preliminary data.</text>
</comment>